<reference evidence="1 2" key="1">
    <citation type="submission" date="2014-01" db="EMBL/GenBank/DDBJ databases">
        <title>Plasmidome dynamics in the species complex Clostridium novyi sensu lato converts strains of independent lineages into distinctly different pathogens.</title>
        <authorList>
            <person name="Skarin H."/>
            <person name="Segerman B."/>
        </authorList>
    </citation>
    <scope>NUCLEOTIDE SEQUENCE [LARGE SCALE GENOMIC DNA]</scope>
    <source>
        <strain evidence="1 2">DC5</strain>
    </source>
</reference>
<organism evidence="1 2">
    <name type="scientific">Clostridium botulinum C/D str. DC5</name>
    <dbReference type="NCBI Taxonomy" id="1443128"/>
    <lineage>
        <taxon>Bacteria</taxon>
        <taxon>Bacillati</taxon>
        <taxon>Bacillota</taxon>
        <taxon>Clostridia</taxon>
        <taxon>Eubacteriales</taxon>
        <taxon>Clostridiaceae</taxon>
        <taxon>Clostridium</taxon>
    </lineage>
</organism>
<proteinExistence type="predicted"/>
<evidence type="ECO:0000313" key="1">
    <source>
        <dbReference type="EMBL" id="KGM93570.1"/>
    </source>
</evidence>
<dbReference type="Proteomes" id="UP000030014">
    <property type="component" value="Unassembled WGS sequence"/>
</dbReference>
<protein>
    <recommendedName>
        <fullName evidence="3">Replication protein</fullName>
    </recommendedName>
</protein>
<gene>
    <name evidence="1" type="ORF">Z955_14705</name>
</gene>
<evidence type="ECO:0008006" key="3">
    <source>
        <dbReference type="Google" id="ProtNLM"/>
    </source>
</evidence>
<name>A0A0A0I1M4_CLOBO</name>
<dbReference type="AlphaFoldDB" id="A0A0A0I1M4"/>
<sequence>MGNNNLIKKQKAKIFRYNAGIEGAVEGNTVQLPFVAEYKGDRQTLMEYIWYTKENNQLIKRGIEVSGHGEFGVPTLREYDVLVSLQRLFLNQKTDHGRCELKTEDVSDDYLTINFTIYQLAKEMGYKSPNSSVLNNLRKSIKILLSTTITGKHSGGIYDVKKKKYIEEEIGFHLLESVHSCIEYEENENNELVEVDNKLRIKLSRFTYNQMINDYKLFYDKGLYLKTKNLMARKLYHLALQWKGSNNFAWANINTLMEKIPMIESQEKYRKRYIKKALKILHDKEIVKIKYDEKNKDLVYFVFNDNEEPGFLLTRYNKFSEIRDAFYNLGFTLDEVDEYLDIQEIRYIQALLRYMDLQLKRDNIVKPKEYFKKCLKQRIKLDGRFFNQIGD</sequence>
<accession>A0A0A0I1M4</accession>
<evidence type="ECO:0000313" key="2">
    <source>
        <dbReference type="Proteomes" id="UP000030014"/>
    </source>
</evidence>
<dbReference type="EMBL" id="JDRY01000167">
    <property type="protein sequence ID" value="KGM93570.1"/>
    <property type="molecule type" value="Genomic_DNA"/>
</dbReference>
<comment type="caution">
    <text evidence="1">The sequence shown here is derived from an EMBL/GenBank/DDBJ whole genome shotgun (WGS) entry which is preliminary data.</text>
</comment>